<dbReference type="PANTHER" id="PTHR14559:SF1">
    <property type="entry name" value="CASPASE RECRUITMENT DOMAIN-CONTAINING PROTEIN 14"/>
    <property type="match status" value="1"/>
</dbReference>
<dbReference type="FunFam" id="2.30.30.40:FF:000223">
    <property type="entry name" value="Caspase recruitment domain family, member 14"/>
    <property type="match status" value="1"/>
</dbReference>
<dbReference type="InterPro" id="IPR036034">
    <property type="entry name" value="PDZ_sf"/>
</dbReference>
<protein>
    <submittedName>
        <fullName evidence="6">CAR14 protein</fullName>
    </submittedName>
</protein>
<dbReference type="CDD" id="cd06736">
    <property type="entry name" value="PDZ_CARD11_CARD14-like"/>
    <property type="match status" value="1"/>
</dbReference>
<dbReference type="GO" id="GO:0050700">
    <property type="term" value="F:CARD domain binding"/>
    <property type="evidence" value="ECO:0007669"/>
    <property type="project" value="TreeGrafter"/>
</dbReference>
<dbReference type="InterPro" id="IPR001478">
    <property type="entry name" value="PDZ"/>
</dbReference>
<dbReference type="Gene3D" id="2.30.42.10">
    <property type="match status" value="1"/>
</dbReference>
<dbReference type="AlphaFoldDB" id="A0A7L0JX65"/>
<keyword evidence="7" id="KW-1185">Reference proteome</keyword>
<dbReference type="PROSITE" id="PS50106">
    <property type="entry name" value="PDZ"/>
    <property type="match status" value="1"/>
</dbReference>
<sequence length="1032" mass="114872">TALPCQAEELRELEEERLWEMLEGHRYRIVRTVLPNRLTPYLRQAKVLDQLDEEEILHSPRFTNSAMRVGHMLDLLKCRGKNGVLAFLESLKFHHPDTYTLITGLEASIDRNSFSGLIESSQLTEVLAKAVTSLQEELSQEKRQRRALLHHCSHLKESVARLEAQKQSLAGIQAEHDRMKREVSARFHEGLKLKDEMYNLSMHYSNALKEKDLAVTRCQALQEELYQLKQELQRTKVGSCCGMERSRGGPGEQQTGADELLVLQEESEKLRSLVDLETFSLVERDILEQHLDEALEGKQELLERIHSLQDRAALAERQHVQVGVLGVPWGHGHRAWVLSPPTSPQCWREKEHTLLEYQKVKVDCEIYKEKICSYQAQVAELQKERDEAYSARDAAQLEISHSLLEKDTLCRKVFELTEEICELRKQVRAADGHGHRARAAEPGKQGRRRKQQLVRMHALCPSDSSQASSCSTSEVRGCSPDGGCLHFLLGESPSAAWPSGPPCLWPACPRLCLHVLSSRGLLPTAGLQALCPGEVRGALLTRPHGAQGSMHGTRRRAEREGVVGCWVLPPTTGWSPPSTPMRRRPARRILDRVTTVAFQGTALLEQISVIGGNRTGIYIHKVTRGSAAAEMSLSPGNQIIVVDYDILDTDFKAILEDVTLEEALWVLKRVNGFCCLSVRPNMEGYNKLLGDLESQAVTSGDSFYIRANLAVACQGGEHLPVQCNDILHVTDTVFRGRSQWYASRVNPYSMQDMDTGIVPNYYHAQQLLIALIQDMAQLAPEAHKPSAGQQKLVRIVSTEKSKVNPLWSSIDDGYRAPRDPEGAAWEGGCFTLMPYTLVQPHQPGQLRPVLIVPTLLGRILADKLCLSKGFEKCPSGMVLAHYLGCGDKAGGDRGPAEPRAETGPSSQWCSMRCPGAPLSLPPLPKNVHGLLDVGLECVRPLHAMEMYPILLLVSVTEKSAKKLRKALQRLGATEEQLLEGARREEAQLDQLPCLYGTVAPGSWSNLDALAGCVQAAVADEQRKTVWIARDLC</sequence>
<dbReference type="Gene3D" id="3.40.50.300">
    <property type="entry name" value="P-loop containing nucleotide triphosphate hydrolases"/>
    <property type="match status" value="1"/>
</dbReference>
<gene>
    <name evidence="6" type="primary">Card14</name>
    <name evidence="6" type="ORF">CHATOR_R14468</name>
</gene>
<organism evidence="6 7">
    <name type="scientific">Chauna torquata</name>
    <name type="common">Southern screamer</name>
    <dbReference type="NCBI Taxonomy" id="30388"/>
    <lineage>
        <taxon>Eukaryota</taxon>
        <taxon>Metazoa</taxon>
        <taxon>Chordata</taxon>
        <taxon>Craniata</taxon>
        <taxon>Vertebrata</taxon>
        <taxon>Euteleostomi</taxon>
        <taxon>Archelosauria</taxon>
        <taxon>Archosauria</taxon>
        <taxon>Dinosauria</taxon>
        <taxon>Saurischia</taxon>
        <taxon>Theropoda</taxon>
        <taxon>Coelurosauria</taxon>
        <taxon>Aves</taxon>
        <taxon>Neognathae</taxon>
        <taxon>Galloanserae</taxon>
        <taxon>Anseriformes</taxon>
        <taxon>Anhimidae</taxon>
        <taxon>Chauna</taxon>
    </lineage>
</organism>
<dbReference type="InterPro" id="IPR001315">
    <property type="entry name" value="CARD"/>
</dbReference>
<feature type="non-terminal residue" evidence="6">
    <location>
        <position position="1"/>
    </location>
</feature>
<feature type="non-terminal residue" evidence="6">
    <location>
        <position position="1032"/>
    </location>
</feature>
<evidence type="ECO:0000256" key="2">
    <source>
        <dbReference type="ARBA" id="ARBA00023054"/>
    </source>
</evidence>
<dbReference type="Pfam" id="PF00619">
    <property type="entry name" value="CARD"/>
    <property type="match status" value="1"/>
</dbReference>
<dbReference type="PANTHER" id="PTHR14559">
    <property type="entry name" value="CASPASE RECRUITMENT DOMAIN FAMILY"/>
    <property type="match status" value="1"/>
</dbReference>
<accession>A0A7L0JX65</accession>
<dbReference type="GO" id="GO:0042981">
    <property type="term" value="P:regulation of apoptotic process"/>
    <property type="evidence" value="ECO:0007669"/>
    <property type="project" value="InterPro"/>
</dbReference>
<feature type="coiled-coil region" evidence="3">
    <location>
        <begin position="131"/>
        <end position="182"/>
    </location>
</feature>
<feature type="coiled-coil region" evidence="3">
    <location>
        <begin position="211"/>
        <end position="238"/>
    </location>
</feature>
<evidence type="ECO:0000259" key="4">
    <source>
        <dbReference type="PROSITE" id="PS50106"/>
    </source>
</evidence>
<evidence type="ECO:0000313" key="6">
    <source>
        <dbReference type="EMBL" id="NXK48257.1"/>
    </source>
</evidence>
<dbReference type="PROSITE" id="PS50209">
    <property type="entry name" value="CARD"/>
    <property type="match status" value="1"/>
</dbReference>
<evidence type="ECO:0000256" key="3">
    <source>
        <dbReference type="SAM" id="Coils"/>
    </source>
</evidence>
<keyword evidence="1" id="KW-0597">Phosphoprotein</keyword>
<dbReference type="Gene3D" id="1.10.533.10">
    <property type="entry name" value="Death Domain, Fas"/>
    <property type="match status" value="1"/>
</dbReference>
<evidence type="ECO:0000313" key="7">
    <source>
        <dbReference type="Proteomes" id="UP000537522"/>
    </source>
</evidence>
<evidence type="ECO:0000259" key="5">
    <source>
        <dbReference type="PROSITE" id="PS50209"/>
    </source>
</evidence>
<evidence type="ECO:0000256" key="1">
    <source>
        <dbReference type="ARBA" id="ARBA00022553"/>
    </source>
</evidence>
<proteinExistence type="predicted"/>
<dbReference type="InterPro" id="IPR011029">
    <property type="entry name" value="DEATH-like_dom_sf"/>
</dbReference>
<dbReference type="InterPro" id="IPR027417">
    <property type="entry name" value="P-loop_NTPase"/>
</dbReference>
<dbReference type="Proteomes" id="UP000537522">
    <property type="component" value="Unassembled WGS sequence"/>
</dbReference>
<keyword evidence="2 3" id="KW-0175">Coiled coil</keyword>
<dbReference type="SUPFAM" id="SSF47986">
    <property type="entry name" value="DEATH domain"/>
    <property type="match status" value="1"/>
</dbReference>
<name>A0A7L0JX65_CHATO</name>
<comment type="caution">
    <text evidence="6">The sequence shown here is derived from an EMBL/GenBank/DDBJ whole genome shotgun (WGS) entry which is preliminary data.</text>
</comment>
<dbReference type="EMBL" id="VXAL01006622">
    <property type="protein sequence ID" value="NXK48257.1"/>
    <property type="molecule type" value="Genomic_DNA"/>
</dbReference>
<feature type="domain" description="PDZ" evidence="4">
    <location>
        <begin position="607"/>
        <end position="682"/>
    </location>
</feature>
<feature type="coiled-coil region" evidence="3">
    <location>
        <begin position="284"/>
        <end position="318"/>
    </location>
</feature>
<dbReference type="FunFam" id="1.10.533.10:FF:000003">
    <property type="entry name" value="Caspase recruitment domain family, member 11"/>
    <property type="match status" value="1"/>
</dbReference>
<dbReference type="Gene3D" id="2.30.30.40">
    <property type="entry name" value="SH3 Domains"/>
    <property type="match status" value="1"/>
</dbReference>
<feature type="domain" description="CARD" evidence="5">
    <location>
        <begin position="14"/>
        <end position="106"/>
    </location>
</feature>
<dbReference type="GO" id="GO:0005737">
    <property type="term" value="C:cytoplasm"/>
    <property type="evidence" value="ECO:0007669"/>
    <property type="project" value="TreeGrafter"/>
</dbReference>
<dbReference type="SUPFAM" id="SSF50156">
    <property type="entry name" value="PDZ domain-like"/>
    <property type="match status" value="1"/>
</dbReference>
<reference evidence="6 7" key="1">
    <citation type="submission" date="2019-09" db="EMBL/GenBank/DDBJ databases">
        <title>Bird 10,000 Genomes (B10K) Project - Family phase.</title>
        <authorList>
            <person name="Zhang G."/>
        </authorList>
    </citation>
    <scope>NUCLEOTIDE SEQUENCE [LARGE SCALE GENOMIC DNA]</scope>
    <source>
        <strain evidence="6">B10K-DU-011-36</strain>
        <tissue evidence="6">Muscle</tissue>
    </source>
</reference>